<gene>
    <name evidence="12" type="ORF">TCAL_16718</name>
</gene>
<dbReference type="SUPFAM" id="SSF53850">
    <property type="entry name" value="Periplasmic binding protein-like II"/>
    <property type="match status" value="2"/>
</dbReference>
<dbReference type="GO" id="GO:0015276">
    <property type="term" value="F:ligand-gated monoatomic ion channel activity"/>
    <property type="evidence" value="ECO:0007669"/>
    <property type="project" value="InterPro"/>
</dbReference>
<keyword evidence="4" id="KW-1133">Transmembrane helix</keyword>
<sequence length="526" mass="61209">MASERYFLGYEESILANAFPQKPEFQVLYDRLKSNPGKYLYTRYEDVLEEAKTSQVVFHTFARPFTALLKQQPQLRTNLKVFAKQKPQPLGVIFPKNSPLVPMFKLGIRKMKERGLIDFLAKNRRRRQLPVRISSKSKTYFGLSNQQVKARSGFIFPQIVHVFGITGRNLLNLVFRRNLDLRQHDVRIQNEHPTIHDFQMLLRAIGQGHFLQSWGQKLKLEENGKIIEDYNLQGMDIMSQSVDWFPYTMFESDGHSYGYLVDLANSCANMFNFTLRSIVEPNDDWGMQSQFGNEVLILGNASPEKPEYYTLYDRLMDNQMKNLYSNYEEIMAEARSSQTKLELDGNAKIIENYDLQGTEIVSQSLDWFPYFTIEANGTSYGYLIDLTSYCAKMFNFTYRSIVEPNNDWGMQSQFGKNLSGVLGNVIQNKVDMSLSLWVWNENRDRNEVFILANASPEKPEFQTLYDRLIDEPEKNLYSNYEDVLSEARSSQTMFHVQPRSIERDKPWLRCGFIIQFITGLGKTGFC</sequence>
<keyword evidence="9" id="KW-1071">Ligand-gated ion channel</keyword>
<evidence type="ECO:0000259" key="11">
    <source>
        <dbReference type="Pfam" id="PF10613"/>
    </source>
</evidence>
<proteinExistence type="predicted"/>
<name>A0A553PJC5_TIGCA</name>
<evidence type="ECO:0000256" key="10">
    <source>
        <dbReference type="ARBA" id="ARBA00023303"/>
    </source>
</evidence>
<dbReference type="AlphaFoldDB" id="A0A553PJC5"/>
<evidence type="ECO:0000256" key="4">
    <source>
        <dbReference type="ARBA" id="ARBA00022989"/>
    </source>
</evidence>
<evidence type="ECO:0000256" key="3">
    <source>
        <dbReference type="ARBA" id="ARBA00022692"/>
    </source>
</evidence>
<dbReference type="InterPro" id="IPR019594">
    <property type="entry name" value="Glu/Gly-bd"/>
</dbReference>
<dbReference type="Proteomes" id="UP000318571">
    <property type="component" value="Chromosome 11"/>
</dbReference>
<dbReference type="Pfam" id="PF10613">
    <property type="entry name" value="Lig_chan-Glu_bd"/>
    <property type="match status" value="1"/>
</dbReference>
<keyword evidence="6" id="KW-0472">Membrane</keyword>
<accession>A0A553PJC5</accession>
<evidence type="ECO:0000313" key="13">
    <source>
        <dbReference type="Proteomes" id="UP000318571"/>
    </source>
</evidence>
<organism evidence="12 13">
    <name type="scientific">Tigriopus californicus</name>
    <name type="common">Marine copepod</name>
    <dbReference type="NCBI Taxonomy" id="6832"/>
    <lineage>
        <taxon>Eukaryota</taxon>
        <taxon>Metazoa</taxon>
        <taxon>Ecdysozoa</taxon>
        <taxon>Arthropoda</taxon>
        <taxon>Crustacea</taxon>
        <taxon>Multicrustacea</taxon>
        <taxon>Hexanauplia</taxon>
        <taxon>Copepoda</taxon>
        <taxon>Harpacticoida</taxon>
        <taxon>Harpacticidae</taxon>
        <taxon>Tigriopus</taxon>
    </lineage>
</organism>
<keyword evidence="7" id="KW-0675">Receptor</keyword>
<evidence type="ECO:0000256" key="8">
    <source>
        <dbReference type="ARBA" id="ARBA00023180"/>
    </source>
</evidence>
<keyword evidence="2" id="KW-0813">Transport</keyword>
<dbReference type="EMBL" id="VCGU01000003">
    <property type="protein sequence ID" value="TRY77800.1"/>
    <property type="molecule type" value="Genomic_DNA"/>
</dbReference>
<evidence type="ECO:0000256" key="5">
    <source>
        <dbReference type="ARBA" id="ARBA00023065"/>
    </source>
</evidence>
<dbReference type="GO" id="GO:0016020">
    <property type="term" value="C:membrane"/>
    <property type="evidence" value="ECO:0007669"/>
    <property type="project" value="UniProtKB-SubCell"/>
</dbReference>
<evidence type="ECO:0000256" key="7">
    <source>
        <dbReference type="ARBA" id="ARBA00023170"/>
    </source>
</evidence>
<keyword evidence="3" id="KW-0812">Transmembrane</keyword>
<evidence type="ECO:0000256" key="2">
    <source>
        <dbReference type="ARBA" id="ARBA00022448"/>
    </source>
</evidence>
<comment type="caution">
    <text evidence="12">The sequence shown here is derived from an EMBL/GenBank/DDBJ whole genome shotgun (WGS) entry which is preliminary data.</text>
</comment>
<reference evidence="12 13" key="1">
    <citation type="journal article" date="2018" name="Nat. Ecol. Evol.">
        <title>Genomic signatures of mitonuclear coevolution across populations of Tigriopus californicus.</title>
        <authorList>
            <person name="Barreto F.S."/>
            <person name="Watson E.T."/>
            <person name="Lima T.G."/>
            <person name="Willett C.S."/>
            <person name="Edmands S."/>
            <person name="Li W."/>
            <person name="Burton R.S."/>
        </authorList>
    </citation>
    <scope>NUCLEOTIDE SEQUENCE [LARGE SCALE GENOMIC DNA]</scope>
    <source>
        <strain evidence="12 13">San Diego</strain>
    </source>
</reference>
<evidence type="ECO:0000313" key="12">
    <source>
        <dbReference type="EMBL" id="TRY77800.1"/>
    </source>
</evidence>
<keyword evidence="10" id="KW-0407">Ion channel</keyword>
<feature type="domain" description="Ionotropic glutamate receptor L-glutamate and glycine-binding" evidence="11">
    <location>
        <begin position="373"/>
        <end position="443"/>
    </location>
</feature>
<keyword evidence="13" id="KW-1185">Reference proteome</keyword>
<evidence type="ECO:0000256" key="9">
    <source>
        <dbReference type="ARBA" id="ARBA00023286"/>
    </source>
</evidence>
<keyword evidence="8" id="KW-0325">Glycoprotein</keyword>
<comment type="subcellular location">
    <subcellularLocation>
        <location evidence="1">Membrane</location>
        <topology evidence="1">Multi-pass membrane protein</topology>
    </subcellularLocation>
</comment>
<evidence type="ECO:0000256" key="1">
    <source>
        <dbReference type="ARBA" id="ARBA00004141"/>
    </source>
</evidence>
<dbReference type="Gene3D" id="3.40.190.10">
    <property type="entry name" value="Periplasmic binding protein-like II"/>
    <property type="match status" value="1"/>
</dbReference>
<evidence type="ECO:0000256" key="6">
    <source>
        <dbReference type="ARBA" id="ARBA00023136"/>
    </source>
</evidence>
<keyword evidence="5" id="KW-0406">Ion transport</keyword>
<protein>
    <recommendedName>
        <fullName evidence="11">Ionotropic glutamate receptor L-glutamate and glycine-binding domain-containing protein</fullName>
    </recommendedName>
</protein>